<dbReference type="FunFam" id="1.10.287.130:FF:000002">
    <property type="entry name" value="Two-component osmosensing histidine kinase"/>
    <property type="match status" value="1"/>
</dbReference>
<dbReference type="SMART" id="SM00387">
    <property type="entry name" value="HATPase_c"/>
    <property type="match status" value="1"/>
</dbReference>
<dbReference type="RefSeq" id="WP_228854907.1">
    <property type="nucleotide sequence ID" value="NZ_AP024086.1"/>
</dbReference>
<evidence type="ECO:0000256" key="13">
    <source>
        <dbReference type="SAM" id="Phobius"/>
    </source>
</evidence>
<dbReference type="Pfam" id="PF00512">
    <property type="entry name" value="HisKA"/>
    <property type="match status" value="1"/>
</dbReference>
<dbReference type="Pfam" id="PF00072">
    <property type="entry name" value="Response_reg"/>
    <property type="match status" value="2"/>
</dbReference>
<dbReference type="CDD" id="cd00082">
    <property type="entry name" value="HisKA"/>
    <property type="match status" value="1"/>
</dbReference>
<evidence type="ECO:0000256" key="8">
    <source>
        <dbReference type="ARBA" id="ARBA00023012"/>
    </source>
</evidence>
<protein>
    <recommendedName>
        <fullName evidence="10">Sensory/regulatory protein RpfC</fullName>
        <ecNumber evidence="2">2.7.13.3</ecNumber>
    </recommendedName>
</protein>
<feature type="domain" description="Histidine kinase" evidence="14">
    <location>
        <begin position="229"/>
        <end position="451"/>
    </location>
</feature>
<reference evidence="16" key="1">
    <citation type="submission" date="2020-09" db="EMBL/GenBank/DDBJ databases">
        <title>Desulfogranum mesoprofundum gen. nov., sp. nov., a novel mesophilic, sulfate-reducing chemolithoautotroph isolated from a deep-sea hydrothermal vent chimney in the Suiyo Seamount.</title>
        <authorList>
            <person name="Hashimoto Y."/>
            <person name="Nakagawa S."/>
        </authorList>
    </citation>
    <scope>NUCLEOTIDE SEQUENCE</scope>
    <source>
        <strain evidence="16">KT2</strain>
    </source>
</reference>
<dbReference type="PROSITE" id="PS50109">
    <property type="entry name" value="HIS_KIN"/>
    <property type="match status" value="1"/>
</dbReference>
<evidence type="ECO:0000256" key="7">
    <source>
        <dbReference type="ARBA" id="ARBA00022840"/>
    </source>
</evidence>
<gene>
    <name evidence="16" type="ORF">DGMP_32520</name>
</gene>
<evidence type="ECO:0000256" key="1">
    <source>
        <dbReference type="ARBA" id="ARBA00000085"/>
    </source>
</evidence>
<feature type="transmembrane region" description="Helical" evidence="13">
    <location>
        <begin position="166"/>
        <end position="186"/>
    </location>
</feature>
<evidence type="ECO:0000256" key="4">
    <source>
        <dbReference type="ARBA" id="ARBA00022679"/>
    </source>
</evidence>
<dbReference type="Proteomes" id="UP000826725">
    <property type="component" value="Chromosome"/>
</dbReference>
<dbReference type="InterPro" id="IPR003661">
    <property type="entry name" value="HisK_dim/P_dom"/>
</dbReference>
<accession>A0A8D5FVR7</accession>
<feature type="compositionally biased region" description="Basic and acidic residues" evidence="12">
    <location>
        <begin position="618"/>
        <end position="630"/>
    </location>
</feature>
<keyword evidence="5" id="KW-0547">Nucleotide-binding</keyword>
<dbReference type="FunFam" id="3.30.565.10:FF:000010">
    <property type="entry name" value="Sensor histidine kinase RcsC"/>
    <property type="match status" value="1"/>
</dbReference>
<keyword evidence="17" id="KW-1185">Reference proteome</keyword>
<dbReference type="SMART" id="SM00388">
    <property type="entry name" value="HisKA"/>
    <property type="match status" value="1"/>
</dbReference>
<evidence type="ECO:0000256" key="6">
    <source>
        <dbReference type="ARBA" id="ARBA00022777"/>
    </source>
</evidence>
<keyword evidence="13" id="KW-1133">Transmembrane helix</keyword>
<evidence type="ECO:0000256" key="10">
    <source>
        <dbReference type="ARBA" id="ARBA00068150"/>
    </source>
</evidence>
<keyword evidence="13" id="KW-0812">Transmembrane</keyword>
<sequence length="782" mass="86933">MYKDHTSQKVIDDKVSRELVSLLFAGGFRANVFVFIGAPLFSLLLKSFIPIVIVFSWVVLMVFLAALRLFLCQSYSRKEEAGYSSVTLEKAYRVMTTLIGVGWGLLALMPGIFSNIFPQVMIFFIMMGVLYIAIIVLAMSRLLLFLYITPFPVLLSYALFRASHPWAVHFSSLSFIFWGIMIWLGWQQHKSLVRNLVLQFTNELLIRQLQVSIENEKSVNRAKREFLANMSHEIRTPMNGIIGMTELVLETPLDPVQLQYLENVKKSADSLLGLLNDILDFSKIEAGQLVLESKTFNLPAMLDHVGSMMHYVAEKKGLRLVMPSSVSGLPPFIVGDELRLRQVLTNLISNGLKFTPEGSVEVAVAAEEITGKEVMLHFTVMDSGIGIPRAKRDVIFASFSQADSTTARKYGGTGLGLAISRQLVELMGGSIWFEDNDNGGTKFHFTVVCGLGEEPVEEPTEMIPMEIDHLSVLLVDDNVVNRDLAMIFLQRHGHQVTVAENGLEALKKIVEEDYDLIFMDVQMPVMDGLTACKVIRKGEEGDCPEGFALPAGLKEKLSHLHGKHLPIVAMTANAMKGDREKCLAAGMDSYLTKPFRREEILQVLGKISQKFALTDKITDNGSNREKENIDKPAWLDSTAQPQKSKENPTAAEIPPEVEFPDKPVEKITKRVRDHLSTTYRLEDAEIEIFLQSSRKSVAENLEKAGTCGKNGDFTGMKAVVHSVKGSLLNLGLSEFAERAQVIELELEAGGVSTCQKQLNGLRHALSDFLLENDNGEQESGNG</sequence>
<dbReference type="KEGG" id="dbk:DGMP_32520"/>
<dbReference type="PANTHER" id="PTHR45339:SF1">
    <property type="entry name" value="HYBRID SIGNAL TRANSDUCTION HISTIDINE KINASE J"/>
    <property type="match status" value="1"/>
</dbReference>
<evidence type="ECO:0000313" key="16">
    <source>
        <dbReference type="EMBL" id="BCL62559.1"/>
    </source>
</evidence>
<dbReference type="EC" id="2.7.13.3" evidence="2"/>
<dbReference type="PANTHER" id="PTHR45339">
    <property type="entry name" value="HYBRID SIGNAL TRANSDUCTION HISTIDINE KINASE J"/>
    <property type="match status" value="1"/>
</dbReference>
<name>A0A8D5FVR7_9BACT</name>
<dbReference type="AlphaFoldDB" id="A0A8D5FVR7"/>
<evidence type="ECO:0000256" key="2">
    <source>
        <dbReference type="ARBA" id="ARBA00012438"/>
    </source>
</evidence>
<dbReference type="PROSITE" id="PS50110">
    <property type="entry name" value="RESPONSE_REGULATORY"/>
    <property type="match status" value="1"/>
</dbReference>
<feature type="region of interest" description="Disordered" evidence="12">
    <location>
        <begin position="618"/>
        <end position="658"/>
    </location>
</feature>
<comment type="subunit">
    <text evidence="9">At low DSF concentrations, interacts with RpfF.</text>
</comment>
<dbReference type="CDD" id="cd16922">
    <property type="entry name" value="HATPase_EvgS-ArcB-TorS-like"/>
    <property type="match status" value="1"/>
</dbReference>
<feature type="domain" description="Response regulatory" evidence="15">
    <location>
        <begin position="471"/>
        <end position="608"/>
    </location>
</feature>
<evidence type="ECO:0000313" key="17">
    <source>
        <dbReference type="Proteomes" id="UP000826725"/>
    </source>
</evidence>
<keyword evidence="3 11" id="KW-0597">Phosphoprotein</keyword>
<dbReference type="SMART" id="SM00448">
    <property type="entry name" value="REC"/>
    <property type="match status" value="1"/>
</dbReference>
<evidence type="ECO:0000256" key="5">
    <source>
        <dbReference type="ARBA" id="ARBA00022741"/>
    </source>
</evidence>
<feature type="transmembrane region" description="Helical" evidence="13">
    <location>
        <begin position="47"/>
        <end position="71"/>
    </location>
</feature>
<feature type="transmembrane region" description="Helical" evidence="13">
    <location>
        <begin position="92"/>
        <end position="113"/>
    </location>
</feature>
<evidence type="ECO:0000256" key="9">
    <source>
        <dbReference type="ARBA" id="ARBA00064003"/>
    </source>
</evidence>
<dbReference type="InterPro" id="IPR005467">
    <property type="entry name" value="His_kinase_dom"/>
</dbReference>
<dbReference type="EMBL" id="AP024086">
    <property type="protein sequence ID" value="BCL62559.1"/>
    <property type="molecule type" value="Genomic_DNA"/>
</dbReference>
<dbReference type="CDD" id="cd17546">
    <property type="entry name" value="REC_hyHK_CKI1_RcsC-like"/>
    <property type="match status" value="1"/>
</dbReference>
<evidence type="ECO:0000256" key="3">
    <source>
        <dbReference type="ARBA" id="ARBA00022553"/>
    </source>
</evidence>
<dbReference type="GO" id="GO:0000155">
    <property type="term" value="F:phosphorelay sensor kinase activity"/>
    <property type="evidence" value="ECO:0007669"/>
    <property type="project" value="InterPro"/>
</dbReference>
<keyword evidence="13" id="KW-0472">Membrane</keyword>
<dbReference type="GO" id="GO:0005524">
    <property type="term" value="F:ATP binding"/>
    <property type="evidence" value="ECO:0007669"/>
    <property type="project" value="UniProtKB-KW"/>
</dbReference>
<evidence type="ECO:0000259" key="14">
    <source>
        <dbReference type="PROSITE" id="PS50109"/>
    </source>
</evidence>
<keyword evidence="7" id="KW-0067">ATP-binding</keyword>
<dbReference type="Pfam" id="PF02518">
    <property type="entry name" value="HATPase_c"/>
    <property type="match status" value="1"/>
</dbReference>
<organism evidence="16 17">
    <name type="scientific">Desulfomarina profundi</name>
    <dbReference type="NCBI Taxonomy" id="2772557"/>
    <lineage>
        <taxon>Bacteria</taxon>
        <taxon>Pseudomonadati</taxon>
        <taxon>Thermodesulfobacteriota</taxon>
        <taxon>Desulfobulbia</taxon>
        <taxon>Desulfobulbales</taxon>
        <taxon>Desulfobulbaceae</taxon>
        <taxon>Desulfomarina</taxon>
    </lineage>
</organism>
<feature type="modified residue" description="4-aspartylphosphate" evidence="11">
    <location>
        <position position="520"/>
    </location>
</feature>
<evidence type="ECO:0000259" key="15">
    <source>
        <dbReference type="PROSITE" id="PS50110"/>
    </source>
</evidence>
<proteinExistence type="predicted"/>
<dbReference type="InterPro" id="IPR003594">
    <property type="entry name" value="HATPase_dom"/>
</dbReference>
<dbReference type="InterPro" id="IPR001789">
    <property type="entry name" value="Sig_transdc_resp-reg_receiver"/>
</dbReference>
<feature type="transmembrane region" description="Helical" evidence="13">
    <location>
        <begin position="119"/>
        <end position="137"/>
    </location>
</feature>
<evidence type="ECO:0000256" key="12">
    <source>
        <dbReference type="SAM" id="MobiDB-lite"/>
    </source>
</evidence>
<evidence type="ECO:0000256" key="11">
    <source>
        <dbReference type="PROSITE-ProRule" id="PRU00169"/>
    </source>
</evidence>
<keyword evidence="6" id="KW-0418">Kinase</keyword>
<keyword evidence="4" id="KW-0808">Transferase</keyword>
<dbReference type="Pfam" id="PF01627">
    <property type="entry name" value="Hpt"/>
    <property type="match status" value="1"/>
</dbReference>
<dbReference type="InterPro" id="IPR008207">
    <property type="entry name" value="Sig_transdc_His_kin_Hpt_dom"/>
</dbReference>
<keyword evidence="8" id="KW-0902">Two-component regulatory system</keyword>
<comment type="catalytic activity">
    <reaction evidence="1">
        <text>ATP + protein L-histidine = ADP + protein N-phospho-L-histidine.</text>
        <dbReference type="EC" id="2.7.13.3"/>
    </reaction>
</comment>
<feature type="transmembrane region" description="Helical" evidence="13">
    <location>
        <begin position="20"/>
        <end position="41"/>
    </location>
</feature>